<reference evidence="1 2" key="1">
    <citation type="submission" date="2024-02" db="EMBL/GenBank/DDBJ databases">
        <title>Genome and pathogenicity analysis of Helicobacter mastomyrinus isolated from mice.</title>
        <authorList>
            <person name="Zhu L."/>
        </authorList>
    </citation>
    <scope>NUCLEOTIDE SEQUENCE [LARGE SCALE GENOMIC DNA]</scope>
    <source>
        <strain evidence="1 2">Hm-17</strain>
    </source>
</reference>
<evidence type="ECO:0000313" key="1">
    <source>
        <dbReference type="EMBL" id="XAM18676.1"/>
    </source>
</evidence>
<organism evidence="1 2">
    <name type="scientific">Helicobacter mastomyrinus</name>
    <dbReference type="NCBI Taxonomy" id="287948"/>
    <lineage>
        <taxon>Bacteria</taxon>
        <taxon>Pseudomonadati</taxon>
        <taxon>Campylobacterota</taxon>
        <taxon>Epsilonproteobacteria</taxon>
        <taxon>Campylobacterales</taxon>
        <taxon>Helicobacteraceae</taxon>
        <taxon>Helicobacter</taxon>
    </lineage>
</organism>
<dbReference type="Proteomes" id="UP001434737">
    <property type="component" value="Chromosome"/>
</dbReference>
<name>A0ABZ3F6H0_9HELI</name>
<dbReference type="EMBL" id="CP145316">
    <property type="protein sequence ID" value="XAM18676.1"/>
    <property type="molecule type" value="Genomic_DNA"/>
</dbReference>
<proteinExistence type="predicted"/>
<sequence length="91" mass="10644">MKYVSNQNTGESFYAHAAFCICYTMGKIDDKILDSKKELDDDILNKCFDKTLVIIKDIIDSKQKELGEDYSHNYLFKSKEIKRLIDIQLNK</sequence>
<evidence type="ECO:0000313" key="2">
    <source>
        <dbReference type="Proteomes" id="UP001434737"/>
    </source>
</evidence>
<protein>
    <submittedName>
        <fullName evidence="1">Uncharacterized protein</fullName>
    </submittedName>
</protein>
<dbReference type="RefSeq" id="WP_343353972.1">
    <property type="nucleotide sequence ID" value="NZ_CP145316.1"/>
</dbReference>
<keyword evidence="2" id="KW-1185">Reference proteome</keyword>
<gene>
    <name evidence="1" type="ORF">V3I05_03070</name>
</gene>
<accession>A0ABZ3F6H0</accession>